<dbReference type="InterPro" id="IPR049349">
    <property type="entry name" value="DUF2264_N"/>
</dbReference>
<dbReference type="InterPro" id="IPR049237">
    <property type="entry name" value="DUF2264_C"/>
</dbReference>
<dbReference type="PANTHER" id="PTHR35339">
    <property type="entry name" value="LINALOOL DEHYDRATASE_ISOMERASE DOMAIN-CONTAINING PROTEIN"/>
    <property type="match status" value="1"/>
</dbReference>
<dbReference type="InterPro" id="IPR016624">
    <property type="entry name" value="UCP014753"/>
</dbReference>
<feature type="domain" description="DUF2264" evidence="2">
    <location>
        <begin position="402"/>
        <end position="709"/>
    </location>
</feature>
<dbReference type="EMBL" id="MU854476">
    <property type="protein sequence ID" value="KAK4034520.1"/>
    <property type="molecule type" value="Genomic_DNA"/>
</dbReference>
<reference evidence="4" key="1">
    <citation type="journal article" date="2023" name="Mol. Phylogenet. Evol.">
        <title>Genome-scale phylogeny and comparative genomics of the fungal order Sordariales.</title>
        <authorList>
            <person name="Hensen N."/>
            <person name="Bonometti L."/>
            <person name="Westerberg I."/>
            <person name="Brannstrom I.O."/>
            <person name="Guillou S."/>
            <person name="Cros-Aarteil S."/>
            <person name="Calhoun S."/>
            <person name="Haridas S."/>
            <person name="Kuo A."/>
            <person name="Mondo S."/>
            <person name="Pangilinan J."/>
            <person name="Riley R."/>
            <person name="LaButti K."/>
            <person name="Andreopoulos B."/>
            <person name="Lipzen A."/>
            <person name="Chen C."/>
            <person name="Yan M."/>
            <person name="Daum C."/>
            <person name="Ng V."/>
            <person name="Clum A."/>
            <person name="Steindorff A."/>
            <person name="Ohm R.A."/>
            <person name="Martin F."/>
            <person name="Silar P."/>
            <person name="Natvig D.O."/>
            <person name="Lalanne C."/>
            <person name="Gautier V."/>
            <person name="Ament-Velasquez S.L."/>
            <person name="Kruys A."/>
            <person name="Hutchinson M.I."/>
            <person name="Powell A.J."/>
            <person name="Barry K."/>
            <person name="Miller A.N."/>
            <person name="Grigoriev I.V."/>
            <person name="Debuchy R."/>
            <person name="Gladieux P."/>
            <person name="Hiltunen Thoren M."/>
            <person name="Johannesson H."/>
        </authorList>
    </citation>
    <scope>NUCLEOTIDE SEQUENCE [LARGE SCALE GENOMIC DNA]</scope>
    <source>
        <strain evidence="4">CBS 284.82</strain>
    </source>
</reference>
<evidence type="ECO:0000313" key="4">
    <source>
        <dbReference type="Proteomes" id="UP001303115"/>
    </source>
</evidence>
<evidence type="ECO:0000259" key="1">
    <source>
        <dbReference type="Pfam" id="PF10022"/>
    </source>
</evidence>
<feature type="domain" description="DUF2264" evidence="1">
    <location>
        <begin position="14"/>
        <end position="386"/>
    </location>
</feature>
<keyword evidence="4" id="KW-1185">Reference proteome</keyword>
<gene>
    <name evidence="3" type="ORF">C8A01DRAFT_39001</name>
</gene>
<accession>A0AAN6PBR3</accession>
<comment type="caution">
    <text evidence="3">The sequence shown here is derived from an EMBL/GenBank/DDBJ whole genome shotgun (WGS) entry which is preliminary data.</text>
</comment>
<protein>
    <recommendedName>
        <fullName evidence="5">DUF2264 domain-containing protein</fullName>
    </recommendedName>
</protein>
<proteinExistence type="predicted"/>
<dbReference type="Pfam" id="PF20938">
    <property type="entry name" value="DUF2264_C"/>
    <property type="match status" value="1"/>
</dbReference>
<dbReference type="Proteomes" id="UP001303115">
    <property type="component" value="Unassembled WGS sequence"/>
</dbReference>
<organism evidence="3 4">
    <name type="scientific">Parachaetomium inaequale</name>
    <dbReference type="NCBI Taxonomy" id="2588326"/>
    <lineage>
        <taxon>Eukaryota</taxon>
        <taxon>Fungi</taxon>
        <taxon>Dikarya</taxon>
        <taxon>Ascomycota</taxon>
        <taxon>Pezizomycotina</taxon>
        <taxon>Sordariomycetes</taxon>
        <taxon>Sordariomycetidae</taxon>
        <taxon>Sordariales</taxon>
        <taxon>Chaetomiaceae</taxon>
        <taxon>Parachaetomium</taxon>
    </lineage>
</organism>
<dbReference type="AlphaFoldDB" id="A0AAN6PBR3"/>
<dbReference type="PIRSF" id="PIRSF014753">
    <property type="entry name" value="UCP014753"/>
    <property type="match status" value="1"/>
</dbReference>
<dbReference type="Pfam" id="PF10022">
    <property type="entry name" value="DUF2264"/>
    <property type="match status" value="1"/>
</dbReference>
<evidence type="ECO:0000313" key="3">
    <source>
        <dbReference type="EMBL" id="KAK4034520.1"/>
    </source>
</evidence>
<evidence type="ECO:0008006" key="5">
    <source>
        <dbReference type="Google" id="ProtNLM"/>
    </source>
</evidence>
<dbReference type="PANTHER" id="PTHR35339:SF2">
    <property type="entry name" value="DUF2264 DOMAIN-CONTAINING PROTEIN-RELATED"/>
    <property type="match status" value="1"/>
</dbReference>
<name>A0AAN6PBR3_9PEZI</name>
<sequence>MPPLPGFSDNPFQTRADLVRAATALLKPLEQYRSPGKARIKIATATGAGFSETAAQLEGYARPLWVVPGLLLQSSTSTSTDGDGDGAHGDAHLGELDTAAWLDGLEMGTDPASPEYWGDVGDFDQRMVEMESIAFALLLAPERFAPQEPLARARLAAWLRQINGRRMPETNWRWFRVLVNLALVKALGVPMEEVRSLIEQDLALLDSFYLGEGWSSDGLWGDERKQADYYSGSFALQFAQLLYVQLSDGFDTDRAERYRVEAGLFASSFWRYFDTNGAAIPFGRSLTYRYAFAAFWAAVAFANLPLPPPLDQPGVVKGLLLRHLRWWASHPDILNTDGTHNIGFTYPNMYLSENYTSPQSVYWCLKSFIVLHLPEHHPFWAAPELPHPLSRTPSPYGKLSSVAPLWPPRHILCNLPEHHFMLSAGQCTRKDHKAREAKYGKFAYSSAFAFSVPSGPLLGQLAPDSTISLSLDGGESWKVAWAPYEVRLETFSFGDEQLPALVSKWKPWRDVDLHVETSLVSPSKKWAGWHFRVHRLTWRPAALVASRVHSLECIDAGFAISAQQDGVSLFEKVCGGMESLTHAVASGSSPSGWWVDNNAALVMSEAGASGTAAMTIQGPASEPNSPDNDGYRHTSKATILQPDANTNLIAPRTLLPCVRHSFEFASDTQGAPHLDRQMSVTFGLGVFAIAASADFGKERQRAAWANKPSEIVFLDAKTLDIK</sequence>
<evidence type="ECO:0000259" key="2">
    <source>
        <dbReference type="Pfam" id="PF20938"/>
    </source>
</evidence>